<keyword evidence="3" id="KW-1185">Reference proteome</keyword>
<keyword evidence="1" id="KW-0812">Transmembrane</keyword>
<name>A0AAP0IP37_9MAGN</name>
<organism evidence="2 3">
    <name type="scientific">Stephania cephalantha</name>
    <dbReference type="NCBI Taxonomy" id="152367"/>
    <lineage>
        <taxon>Eukaryota</taxon>
        <taxon>Viridiplantae</taxon>
        <taxon>Streptophyta</taxon>
        <taxon>Embryophyta</taxon>
        <taxon>Tracheophyta</taxon>
        <taxon>Spermatophyta</taxon>
        <taxon>Magnoliopsida</taxon>
        <taxon>Ranunculales</taxon>
        <taxon>Menispermaceae</taxon>
        <taxon>Menispermoideae</taxon>
        <taxon>Cissampelideae</taxon>
        <taxon>Stephania</taxon>
    </lineage>
</organism>
<accession>A0AAP0IP37</accession>
<proteinExistence type="predicted"/>
<dbReference type="Proteomes" id="UP001419268">
    <property type="component" value="Unassembled WGS sequence"/>
</dbReference>
<dbReference type="EMBL" id="JBBNAG010000007">
    <property type="protein sequence ID" value="KAK9119089.1"/>
    <property type="molecule type" value="Genomic_DNA"/>
</dbReference>
<evidence type="ECO:0000256" key="1">
    <source>
        <dbReference type="SAM" id="Phobius"/>
    </source>
</evidence>
<protein>
    <submittedName>
        <fullName evidence="2">Uncharacterized protein</fullName>
    </submittedName>
</protein>
<keyword evidence="1" id="KW-1133">Transmembrane helix</keyword>
<reference evidence="2 3" key="1">
    <citation type="submission" date="2024-01" db="EMBL/GenBank/DDBJ databases">
        <title>Genome assemblies of Stephania.</title>
        <authorList>
            <person name="Yang L."/>
        </authorList>
    </citation>
    <scope>NUCLEOTIDE SEQUENCE [LARGE SCALE GENOMIC DNA]</scope>
    <source>
        <strain evidence="2">JXDWG</strain>
        <tissue evidence="2">Leaf</tissue>
    </source>
</reference>
<gene>
    <name evidence="2" type="ORF">Scep_017182</name>
</gene>
<feature type="transmembrane region" description="Helical" evidence="1">
    <location>
        <begin position="12"/>
        <end position="31"/>
    </location>
</feature>
<comment type="caution">
    <text evidence="2">The sequence shown here is derived from an EMBL/GenBank/DDBJ whole genome shotgun (WGS) entry which is preliminary data.</text>
</comment>
<evidence type="ECO:0000313" key="3">
    <source>
        <dbReference type="Proteomes" id="UP001419268"/>
    </source>
</evidence>
<keyword evidence="1" id="KW-0472">Membrane</keyword>
<sequence>MKARKKIEDLFALDCFFFSSMSMTRLGLFISPSSDFPFKFEHLQILFTCISKPIYLYLLCSELFHIKWRKKKKRKKERNDRQSV</sequence>
<evidence type="ECO:0000313" key="2">
    <source>
        <dbReference type="EMBL" id="KAK9119089.1"/>
    </source>
</evidence>
<dbReference type="AlphaFoldDB" id="A0AAP0IP37"/>
<feature type="transmembrane region" description="Helical" evidence="1">
    <location>
        <begin position="43"/>
        <end position="66"/>
    </location>
</feature>